<evidence type="ECO:0000313" key="2">
    <source>
        <dbReference type="EMBL" id="KAK7089537.1"/>
    </source>
</evidence>
<evidence type="ECO:0000313" key="3">
    <source>
        <dbReference type="Proteomes" id="UP001374579"/>
    </source>
</evidence>
<reference evidence="2 3" key="1">
    <citation type="submission" date="2024-02" db="EMBL/GenBank/DDBJ databases">
        <title>Chromosome-scale genome assembly of the rough periwinkle Littorina saxatilis.</title>
        <authorList>
            <person name="De Jode A."/>
            <person name="Faria R."/>
            <person name="Formenti G."/>
            <person name="Sims Y."/>
            <person name="Smith T.P."/>
            <person name="Tracey A."/>
            <person name="Wood J.M.D."/>
            <person name="Zagrodzka Z.B."/>
            <person name="Johannesson K."/>
            <person name="Butlin R.K."/>
            <person name="Leder E.H."/>
        </authorList>
    </citation>
    <scope>NUCLEOTIDE SEQUENCE [LARGE SCALE GENOMIC DNA]</scope>
    <source>
        <strain evidence="2">Snail1</strain>
        <tissue evidence="2">Muscle</tissue>
    </source>
</reference>
<dbReference type="AlphaFoldDB" id="A0AAN9FZL4"/>
<proteinExistence type="predicted"/>
<gene>
    <name evidence="2" type="ORF">V1264_024776</name>
</gene>
<dbReference type="EMBL" id="JBAMIC010001329">
    <property type="protein sequence ID" value="KAK7089537.1"/>
    <property type="molecule type" value="Genomic_DNA"/>
</dbReference>
<evidence type="ECO:0000256" key="1">
    <source>
        <dbReference type="SAM" id="MobiDB-lite"/>
    </source>
</evidence>
<keyword evidence="3" id="KW-1185">Reference proteome</keyword>
<protein>
    <submittedName>
        <fullName evidence="2">Uncharacterized protein</fullName>
    </submittedName>
</protein>
<comment type="caution">
    <text evidence="2">The sequence shown here is derived from an EMBL/GenBank/DDBJ whole genome shotgun (WGS) entry which is preliminary data.</text>
</comment>
<feature type="region of interest" description="Disordered" evidence="1">
    <location>
        <begin position="40"/>
        <end position="63"/>
    </location>
</feature>
<organism evidence="2 3">
    <name type="scientific">Littorina saxatilis</name>
    <dbReference type="NCBI Taxonomy" id="31220"/>
    <lineage>
        <taxon>Eukaryota</taxon>
        <taxon>Metazoa</taxon>
        <taxon>Spiralia</taxon>
        <taxon>Lophotrochozoa</taxon>
        <taxon>Mollusca</taxon>
        <taxon>Gastropoda</taxon>
        <taxon>Caenogastropoda</taxon>
        <taxon>Littorinimorpha</taxon>
        <taxon>Littorinoidea</taxon>
        <taxon>Littorinidae</taxon>
        <taxon>Littorina</taxon>
    </lineage>
</organism>
<sequence>MASQQSGSGAIPKTPRQCYDRSDGYIMHITQGPAVECAPPCSTSGSPGNQAASPAPPLMARSQESEDQVLRLSDHEREFLNAWFPHLESESYIIPPAHMDTVHEKMAYTGEGERIQVLKTQQQIDIDESIEVRDTVHIDRVLKNVHHCMNQIKDKAAREKEIMVILTQAKLGVYGADTQSIYTGAAARNTNSVKAEPLNLKEDFVDLIVIHRERGIMMAAIIPQTEDDPLAVQEELKKAAAYLKQARDVVRRSVLGDLVTQPALHQAIVLPDTTRRCLEEVLENMSDLQELQEGLSVESGRNVSHVCLCEDDMADQTRLDAWWRASLERNEGGDHAMDTATYTQLVARFSIPLTTIELFLSRQPRLQLWTQGHLVHAVGMEHGRPMTCIALFPQQFQVLEEPPDDYDVDVRILWGPTGTSKSIVLIIKGLFLLRKGCATVFVLQTSDDGAAAAYLVRHQVRETAGQGAGSVQLVNMAGVRNLLGWTEGSKEKVQAWVEELCQHAQTHGRVHILADEAECDVIAEIYRALKQRHVRFTLWAAGVKLDVPADMKRHVRYLTQPLRSPPAVVREVEQARDMKDGTVPAYTRPPVSAPCDGPPVLTVDHYGDRYRGDRQGHEGDDTWRCARCGELVADMLRDLRVGCQDNAPHGQGGLTFSDVFVLGGMNCDTDTPDDHRYSPAPFIRGLESRGVPTRKVAHNDTEAVRQLAEMTSGPTQRAAGRGRDEAVTVANENTVWGLERHVVVYLDTGSGAGHVDLTGRLRSMSRSTAQVIWVKNVET</sequence>
<accession>A0AAN9FZL4</accession>
<dbReference type="Proteomes" id="UP001374579">
    <property type="component" value="Unassembled WGS sequence"/>
</dbReference>
<name>A0AAN9FZL4_9CAEN</name>
<feature type="compositionally biased region" description="Polar residues" evidence="1">
    <location>
        <begin position="41"/>
        <end position="52"/>
    </location>
</feature>